<name>A0A9W6UX38_9ACTN</name>
<feature type="region of interest" description="Disordered" evidence="1">
    <location>
        <begin position="1"/>
        <end position="49"/>
    </location>
</feature>
<accession>A0A9W6UX38</accession>
<reference evidence="2" key="1">
    <citation type="submission" date="2023-02" db="EMBL/GenBank/DDBJ databases">
        <title>Actinomadura rubrobrunea NBRC 14622.</title>
        <authorList>
            <person name="Ichikawa N."/>
            <person name="Sato H."/>
            <person name="Tonouchi N."/>
        </authorList>
    </citation>
    <scope>NUCLEOTIDE SEQUENCE</scope>
    <source>
        <strain evidence="2">NBRC 14622</strain>
    </source>
</reference>
<comment type="caution">
    <text evidence="2">The sequence shown here is derived from an EMBL/GenBank/DDBJ whole genome shotgun (WGS) entry which is preliminary data.</text>
</comment>
<sequence length="126" mass="13893">MMENRRDDVVPVGCKDRMDSSIASDPGMNSVHSTSPTTRPASQRRSAASSWNIDAVLVCRDRLEGNAPSDAIERSRPHRAGRLVAAGRDDLTTLRREDFPPVRAVSRENDHVRRALHHVLVLSASA</sequence>
<proteinExistence type="predicted"/>
<feature type="compositionally biased region" description="Basic and acidic residues" evidence="1">
    <location>
        <begin position="1"/>
        <end position="19"/>
    </location>
</feature>
<feature type="compositionally biased region" description="Low complexity" evidence="1">
    <location>
        <begin position="39"/>
        <end position="49"/>
    </location>
</feature>
<organism evidence="2 3">
    <name type="scientific">Actinomadura rubrobrunea</name>
    <dbReference type="NCBI Taxonomy" id="115335"/>
    <lineage>
        <taxon>Bacteria</taxon>
        <taxon>Bacillati</taxon>
        <taxon>Actinomycetota</taxon>
        <taxon>Actinomycetes</taxon>
        <taxon>Streptosporangiales</taxon>
        <taxon>Thermomonosporaceae</taxon>
        <taxon>Actinomadura</taxon>
    </lineage>
</organism>
<gene>
    <name evidence="2" type="ORF">Arub01_55340</name>
</gene>
<dbReference type="Proteomes" id="UP001165124">
    <property type="component" value="Unassembled WGS sequence"/>
</dbReference>
<dbReference type="AlphaFoldDB" id="A0A9W6UX38"/>
<protein>
    <submittedName>
        <fullName evidence="2">Uncharacterized protein</fullName>
    </submittedName>
</protein>
<keyword evidence="3" id="KW-1185">Reference proteome</keyword>
<evidence type="ECO:0000256" key="1">
    <source>
        <dbReference type="SAM" id="MobiDB-lite"/>
    </source>
</evidence>
<evidence type="ECO:0000313" key="3">
    <source>
        <dbReference type="Proteomes" id="UP001165124"/>
    </source>
</evidence>
<dbReference type="EMBL" id="BSRZ01000021">
    <property type="protein sequence ID" value="GLW67291.1"/>
    <property type="molecule type" value="Genomic_DNA"/>
</dbReference>
<evidence type="ECO:0000313" key="2">
    <source>
        <dbReference type="EMBL" id="GLW67291.1"/>
    </source>
</evidence>